<evidence type="ECO:0000313" key="3">
    <source>
        <dbReference type="Proteomes" id="UP000236319"/>
    </source>
</evidence>
<keyword evidence="1" id="KW-0732">Signal</keyword>
<comment type="caution">
    <text evidence="2">The sequence shown here is derived from an EMBL/GenBank/DDBJ whole genome shotgun (WGS) entry which is preliminary data.</text>
</comment>
<dbReference type="Proteomes" id="UP000236319">
    <property type="component" value="Unassembled WGS sequence"/>
</dbReference>
<gene>
    <name evidence="2" type="ORF">BOVATA_012090</name>
</gene>
<feature type="signal peptide" evidence="1">
    <location>
        <begin position="1"/>
        <end position="24"/>
    </location>
</feature>
<proteinExistence type="predicted"/>
<dbReference type="AlphaFoldDB" id="A0A2H6K9P7"/>
<evidence type="ECO:0000256" key="1">
    <source>
        <dbReference type="SAM" id="SignalP"/>
    </source>
</evidence>
<dbReference type="VEuPathDB" id="PiroplasmaDB:BOVATA_012090"/>
<organism evidence="2 3">
    <name type="scientific">Babesia ovata</name>
    <dbReference type="NCBI Taxonomy" id="189622"/>
    <lineage>
        <taxon>Eukaryota</taxon>
        <taxon>Sar</taxon>
        <taxon>Alveolata</taxon>
        <taxon>Apicomplexa</taxon>
        <taxon>Aconoidasida</taxon>
        <taxon>Piroplasmida</taxon>
        <taxon>Babesiidae</taxon>
        <taxon>Babesia</taxon>
    </lineage>
</organism>
<evidence type="ECO:0000313" key="2">
    <source>
        <dbReference type="EMBL" id="GBE59716.1"/>
    </source>
</evidence>
<dbReference type="GeneID" id="39873486"/>
<sequence>MSLVRSFSMLFFIATSCRFEDTHGIIQVASQVGELVPDRSNGVRGTLRCVEVEHLAGVVQADVAEPALYEVYNVLFRVVPCVEFAGADGLDEEVDGHVCVDLRDIVQDLAEHHSLNLRVVIRQLVEEFDFQGVGHLPLGLDVRGTRGCRRSCTLWFLSFSKQRQHLLAELQGHVAAALHELVQPFRIVVGHGKDVLHGERVVQRLPGGDAVVAQQCGHPLVHFVRCSGHRSDQLAGVRAVLVVVRDGKNREDSLRAHVLHVLRSDFLLRVEEVQVGDHEDDGQLLVEDGEPLEQLFLLLAQDGNRSLEGFGDVIANTQGVQVLNGVEGLLPQRHVAGSYQLVDARLNVQLWLEHAFHLRLVLHLHQEGVVRTEHLAQSLELGESFILLAELDGFAGSVMVDLFELGRCTHNIQDHFVSFPQEPEDTVQRPGGGIADFQLKREYHDLLRGFAVLSVETCTKFGLFQILGLGLVSRDLRLYAPEPLLGVVEEFNDDLAERGDISVLGDEAVLVKPIPRHAELVLRNTQGNILQHDLLLYHVPSLNPEGAVPDGRVENLQRLVILADGAKLGRPLEGVLRLLKVMHLAILKGPLGSC</sequence>
<dbReference type="RefSeq" id="XP_028865959.1">
    <property type="nucleotide sequence ID" value="XM_029010126.1"/>
</dbReference>
<dbReference type="EMBL" id="BDSA01000001">
    <property type="protein sequence ID" value="GBE59716.1"/>
    <property type="molecule type" value="Genomic_DNA"/>
</dbReference>
<dbReference type="PROSITE" id="PS51257">
    <property type="entry name" value="PROKAR_LIPOPROTEIN"/>
    <property type="match status" value="1"/>
</dbReference>
<name>A0A2H6K9P7_9APIC</name>
<accession>A0A2H6K9P7</accession>
<keyword evidence="3" id="KW-1185">Reference proteome</keyword>
<protein>
    <submittedName>
        <fullName evidence="2">Chromate resistance protein, putative</fullName>
    </submittedName>
</protein>
<reference evidence="2 3" key="1">
    <citation type="journal article" date="2017" name="BMC Genomics">
        <title>Whole-genome assembly of Babesia ovata and comparative genomics between closely related pathogens.</title>
        <authorList>
            <person name="Yamagishi J."/>
            <person name="Asada M."/>
            <person name="Hakimi H."/>
            <person name="Tanaka T.Q."/>
            <person name="Sugimoto C."/>
            <person name="Kawazu S."/>
        </authorList>
    </citation>
    <scope>NUCLEOTIDE SEQUENCE [LARGE SCALE GENOMIC DNA]</scope>
    <source>
        <strain evidence="2 3">Miyake</strain>
    </source>
</reference>
<feature type="chain" id="PRO_5014186025" evidence="1">
    <location>
        <begin position="25"/>
        <end position="594"/>
    </location>
</feature>